<proteinExistence type="predicted"/>
<dbReference type="EMBL" id="SSOP01000251">
    <property type="protein sequence ID" value="KAB5589586.1"/>
    <property type="molecule type" value="Genomic_DNA"/>
</dbReference>
<gene>
    <name evidence="2" type="ORF">CTheo_6974</name>
</gene>
<dbReference type="InterPro" id="IPR036397">
    <property type="entry name" value="RNaseH_sf"/>
</dbReference>
<dbReference type="InterPro" id="IPR047655">
    <property type="entry name" value="Transpos_IS630-like"/>
</dbReference>
<dbReference type="GO" id="GO:0003676">
    <property type="term" value="F:nucleic acid binding"/>
    <property type="evidence" value="ECO:0007669"/>
    <property type="project" value="InterPro"/>
</dbReference>
<dbReference type="OrthoDB" id="2266637at2759"/>
<dbReference type="AlphaFoldDB" id="A0A5N5QDR7"/>
<keyword evidence="2" id="KW-0255">Endonuclease</keyword>
<accession>A0A5N5QDR7</accession>
<comment type="caution">
    <text evidence="2">The sequence shown here is derived from an EMBL/GenBank/DDBJ whole genome shotgun (WGS) entry which is preliminary data.</text>
</comment>
<sequence length="535" mass="60183">MEELRERLNAGRGVLVSESTIARTLQRSAYSRKKLSRYALEASAVARADFILKVGSAEYLPNHFVFVDETGCNRHTVRRQYGWSPIGTRALYGDHSVRGERYTIIPALSLDGVLHLDIFPCAATSDLFDMFIIRLLDMMNPWPQRNSVIIMDNASIHKSRNIERLIRDRGCRLIYLPAYSPDLNPIEQMFSWLKARVRQNNRSVLTSMTNRTYEHDPYTKIHELVYEVTPSMALALYSAANHSPTHLCGSESLPRSLTIHSPSRSPARLPTCALFQPKLMLSHTHQPLLTTRSRTHSPHIPALARLHTRSLSHPPACAHSHTPAHPLVHSPSHQPPTCSHTPPAHSCATHLHTNSTVTRPPPCPPSTCTCMLTCHLYACTFPSALVYLSIRSMLMPVCPLPIRFPRPLAPFVCCGETRPAPPSHPHTDLHITSPFVYCMMLELPSARDAFERPPSELVQIVQCCERCNEFLTFYHQDFLAGVTQQFELVPIPGATGSPREVPVFFRSNYGIWTPPIPPEWEYLEEPAPAQDNSGN</sequence>
<dbReference type="NCBIfam" id="NF033545">
    <property type="entry name" value="transpos_IS630"/>
    <property type="match status" value="1"/>
</dbReference>
<evidence type="ECO:0000313" key="3">
    <source>
        <dbReference type="Proteomes" id="UP000383932"/>
    </source>
</evidence>
<dbReference type="PANTHER" id="PTHR46564:SF1">
    <property type="entry name" value="TRANSPOSASE"/>
    <property type="match status" value="1"/>
</dbReference>
<keyword evidence="2" id="KW-0540">Nuclease</keyword>
<dbReference type="PANTHER" id="PTHR46564">
    <property type="entry name" value="TRANSPOSASE"/>
    <property type="match status" value="1"/>
</dbReference>
<dbReference type="InterPro" id="IPR038717">
    <property type="entry name" value="Tc1-like_DDE_dom"/>
</dbReference>
<protein>
    <submittedName>
        <fullName evidence="2">DDE family endonuclease</fullName>
    </submittedName>
</protein>
<keyword evidence="2" id="KW-0378">Hydrolase</keyword>
<dbReference type="GO" id="GO:0004519">
    <property type="term" value="F:endonuclease activity"/>
    <property type="evidence" value="ECO:0007669"/>
    <property type="project" value="UniProtKB-KW"/>
</dbReference>
<name>A0A5N5QDR7_9AGAM</name>
<organism evidence="2 3">
    <name type="scientific">Ceratobasidium theobromae</name>
    <dbReference type="NCBI Taxonomy" id="1582974"/>
    <lineage>
        <taxon>Eukaryota</taxon>
        <taxon>Fungi</taxon>
        <taxon>Dikarya</taxon>
        <taxon>Basidiomycota</taxon>
        <taxon>Agaricomycotina</taxon>
        <taxon>Agaricomycetes</taxon>
        <taxon>Cantharellales</taxon>
        <taxon>Ceratobasidiaceae</taxon>
        <taxon>Ceratobasidium</taxon>
    </lineage>
</organism>
<evidence type="ECO:0000259" key="1">
    <source>
        <dbReference type="Pfam" id="PF13358"/>
    </source>
</evidence>
<dbReference type="Pfam" id="PF13358">
    <property type="entry name" value="DDE_3"/>
    <property type="match status" value="1"/>
</dbReference>
<feature type="domain" description="Tc1-like transposase DDE" evidence="1">
    <location>
        <begin position="64"/>
        <end position="202"/>
    </location>
</feature>
<evidence type="ECO:0000313" key="2">
    <source>
        <dbReference type="EMBL" id="KAB5589586.1"/>
    </source>
</evidence>
<dbReference type="Proteomes" id="UP000383932">
    <property type="component" value="Unassembled WGS sequence"/>
</dbReference>
<keyword evidence="3" id="KW-1185">Reference proteome</keyword>
<dbReference type="Gene3D" id="3.30.420.10">
    <property type="entry name" value="Ribonuclease H-like superfamily/Ribonuclease H"/>
    <property type="match status" value="1"/>
</dbReference>
<reference evidence="2 3" key="1">
    <citation type="journal article" date="2019" name="Fungal Biol. Biotechnol.">
        <title>Draft genome sequence of fastidious pathogen Ceratobasidium theobromae, which causes vascular-streak dieback in Theobroma cacao.</title>
        <authorList>
            <person name="Ali S.S."/>
            <person name="Asman A."/>
            <person name="Shao J."/>
            <person name="Firmansyah A.P."/>
            <person name="Susilo A.W."/>
            <person name="Rosmana A."/>
            <person name="McMahon P."/>
            <person name="Junaid M."/>
            <person name="Guest D."/>
            <person name="Kheng T.Y."/>
            <person name="Meinhardt L.W."/>
            <person name="Bailey B.A."/>
        </authorList>
    </citation>
    <scope>NUCLEOTIDE SEQUENCE [LARGE SCALE GENOMIC DNA]</scope>
    <source>
        <strain evidence="2 3">CT2</strain>
    </source>
</reference>